<dbReference type="AlphaFoldDB" id="A0A2N7WK55"/>
<dbReference type="PANTHER" id="PTHR36443">
    <property type="entry name" value="BSR5223 PROTEIN"/>
    <property type="match status" value="1"/>
</dbReference>
<dbReference type="Pfam" id="PF11146">
    <property type="entry name" value="DUF2905"/>
    <property type="match status" value="1"/>
</dbReference>
<proteinExistence type="predicted"/>
<feature type="transmembrane region" description="Helical" evidence="1">
    <location>
        <begin position="42"/>
        <end position="64"/>
    </location>
</feature>
<dbReference type="OrthoDB" id="9811610at2"/>
<protein>
    <submittedName>
        <fullName evidence="3">DUF2905 domain-containing protein</fullName>
    </submittedName>
</protein>
<dbReference type="PANTHER" id="PTHR36443:SF1">
    <property type="entry name" value="BSR5223 PROTEIN"/>
    <property type="match status" value="1"/>
</dbReference>
<keyword evidence="1" id="KW-0812">Transmembrane</keyword>
<evidence type="ECO:0000313" key="2">
    <source>
        <dbReference type="EMBL" id="CAB3697170.1"/>
    </source>
</evidence>
<organism evidence="2 5">
    <name type="scientific">Paraburkholderia rhynchosiae</name>
    <dbReference type="NCBI Taxonomy" id="487049"/>
    <lineage>
        <taxon>Bacteria</taxon>
        <taxon>Pseudomonadati</taxon>
        <taxon>Pseudomonadota</taxon>
        <taxon>Betaproteobacteria</taxon>
        <taxon>Burkholderiales</taxon>
        <taxon>Burkholderiaceae</taxon>
        <taxon>Paraburkholderia</taxon>
    </lineage>
</organism>
<reference evidence="3 4" key="1">
    <citation type="submission" date="2018-01" db="EMBL/GenBank/DDBJ databases">
        <title>Whole genome analyses suggest that Burkholderia sensu lato contains two further novel genera in the rhizoxinica-symbiotica group Mycetohabitans gen. nov., and Trinickia gen. nov.: implications for the evolution of diazotrophy and nodulation in the Burkholderiaceae.</title>
        <authorList>
            <person name="Estrada-de los Santos P."/>
            <person name="Palmer M."/>
            <person name="Chavez-Ramirez B."/>
            <person name="Beukes C."/>
            <person name="Steenkamp E.T."/>
            <person name="Hirsch A.M."/>
            <person name="Manyaka P."/>
            <person name="Maluk M."/>
            <person name="Lafos M."/>
            <person name="Crook M."/>
            <person name="Gross E."/>
            <person name="Simon M.F."/>
            <person name="Bueno dos Reis Junior F."/>
            <person name="Poole P.S."/>
            <person name="Venter S.N."/>
            <person name="James E.K."/>
        </authorList>
    </citation>
    <scope>NUCLEOTIDE SEQUENCE [LARGE SCALE GENOMIC DNA]</scope>
    <source>
        <strain evidence="3 4">WSM 3937</strain>
    </source>
</reference>
<dbReference type="RefSeq" id="WP_102633400.1">
    <property type="nucleotide sequence ID" value="NZ_CADIJZ010000012.1"/>
</dbReference>
<dbReference type="EMBL" id="PNXY01000011">
    <property type="protein sequence ID" value="PMS29802.1"/>
    <property type="molecule type" value="Genomic_DNA"/>
</dbReference>
<evidence type="ECO:0000313" key="3">
    <source>
        <dbReference type="EMBL" id="PMS29802.1"/>
    </source>
</evidence>
<dbReference type="Proteomes" id="UP000494205">
    <property type="component" value="Unassembled WGS sequence"/>
</dbReference>
<reference evidence="2 5" key="2">
    <citation type="submission" date="2020-04" db="EMBL/GenBank/DDBJ databases">
        <authorList>
            <person name="De Canck E."/>
        </authorList>
    </citation>
    <scope>NUCLEOTIDE SEQUENCE [LARGE SCALE GENOMIC DNA]</scope>
    <source>
        <strain evidence="2 5">LMG 27174</strain>
    </source>
</reference>
<dbReference type="EMBL" id="CADIJZ010000012">
    <property type="protein sequence ID" value="CAB3697170.1"/>
    <property type="molecule type" value="Genomic_DNA"/>
</dbReference>
<evidence type="ECO:0000313" key="5">
    <source>
        <dbReference type="Proteomes" id="UP000494205"/>
    </source>
</evidence>
<keyword evidence="1" id="KW-1133">Transmembrane helix</keyword>
<keyword evidence="4" id="KW-1185">Reference proteome</keyword>
<gene>
    <name evidence="3" type="ORF">C0Z16_17665</name>
    <name evidence="2" type="ORF">LMG27174_03473</name>
</gene>
<dbReference type="InterPro" id="IPR021320">
    <property type="entry name" value="DUF2905"/>
</dbReference>
<evidence type="ECO:0000313" key="4">
    <source>
        <dbReference type="Proteomes" id="UP000235659"/>
    </source>
</evidence>
<dbReference type="Proteomes" id="UP000235659">
    <property type="component" value="Unassembled WGS sequence"/>
</dbReference>
<evidence type="ECO:0000256" key="1">
    <source>
        <dbReference type="SAM" id="Phobius"/>
    </source>
</evidence>
<keyword evidence="1" id="KW-0472">Membrane</keyword>
<name>A0A2N7WK55_9BURK</name>
<accession>A0A2N7WK55</accession>
<sequence>MNRFLIVFGLLCIVAGLAWHWLARIPFGRLPGDIHIARDGFNFYLPIVTCIVISVVVSALFWLLRRWNG</sequence>